<dbReference type="Pfam" id="PF06841">
    <property type="entry name" value="Phage_T4_gp19"/>
    <property type="match status" value="1"/>
</dbReference>
<dbReference type="Proteomes" id="UP000583639">
    <property type="component" value="Unassembled WGS sequence"/>
</dbReference>
<evidence type="ECO:0000313" key="1">
    <source>
        <dbReference type="EMBL" id="NMW42453.1"/>
    </source>
</evidence>
<evidence type="ECO:0000313" key="2">
    <source>
        <dbReference type="Proteomes" id="UP000583639"/>
    </source>
</evidence>
<dbReference type="PANTHER" id="PTHR38009:SF1">
    <property type="entry name" value="CONSERVED HYPOTHETICAL PHAGE TAIL PROTEIN"/>
    <property type="match status" value="1"/>
</dbReference>
<comment type="caution">
    <text evidence="1">The sequence shown here is derived from an EMBL/GenBank/DDBJ whole genome shotgun (WGS) entry which is preliminary data.</text>
</comment>
<dbReference type="GO" id="GO:0005198">
    <property type="term" value="F:structural molecule activity"/>
    <property type="evidence" value="ECO:0007669"/>
    <property type="project" value="InterPro"/>
</dbReference>
<protein>
    <submittedName>
        <fullName evidence="1">Phage tail protein</fullName>
    </submittedName>
</protein>
<reference evidence="1 2" key="1">
    <citation type="submission" date="2020-04" db="EMBL/GenBank/DDBJ databases">
        <title>A novel gut-associated lysogenic phage, Bacteroides phage BV01, alters the host transcriptome and bile acid metabolism in Bacteroides vulgatus.</title>
        <authorList>
            <person name="Campbell D.E."/>
            <person name="Ly L."/>
            <person name="Ridlon J.M."/>
            <person name="Hsiao A."/>
            <person name="Degnan P.H."/>
        </authorList>
    </citation>
    <scope>NUCLEOTIDE SEQUENCE [LARGE SCALE GENOMIC DNA]</scope>
    <source>
        <strain evidence="1 2">VPI-BV8526</strain>
    </source>
</reference>
<dbReference type="RefSeq" id="WP_172770376.1">
    <property type="nucleotide sequence ID" value="NZ_JABDSI010000137.1"/>
</dbReference>
<dbReference type="InterPro" id="IPR010667">
    <property type="entry name" value="Phage_T4_Gp19"/>
</dbReference>
<gene>
    <name evidence="1" type="ORF">HKQ55_20585</name>
</gene>
<sequence length="142" mass="16107">MLFHFSVVFKLPSGDVIASFRTVSGIEQVLELQQQAQQGDNDLWLPTGVSHSDIVLARALEPLSDNINTWVTDCITFKETNKKIEPCTLIISLLDEQNNPISSWECLRAIPYKWKLDDLNAENSSLAIETLTLKHSKLRRIK</sequence>
<organism evidence="1 2">
    <name type="scientific">Phocaeicola vulgatus</name>
    <name type="common">Bacteroides vulgatus</name>
    <dbReference type="NCBI Taxonomy" id="821"/>
    <lineage>
        <taxon>Bacteria</taxon>
        <taxon>Pseudomonadati</taxon>
        <taxon>Bacteroidota</taxon>
        <taxon>Bacteroidia</taxon>
        <taxon>Bacteroidales</taxon>
        <taxon>Bacteroidaceae</taxon>
        <taxon>Phocaeicola</taxon>
    </lineage>
</organism>
<proteinExistence type="predicted"/>
<dbReference type="EMBL" id="JABDSI010000137">
    <property type="protein sequence ID" value="NMW42453.1"/>
    <property type="molecule type" value="Genomic_DNA"/>
</dbReference>
<dbReference type="PANTHER" id="PTHR38009">
    <property type="entry name" value="CONSERVED HYPOTHETICAL PHAGE TAIL PROTEIN"/>
    <property type="match status" value="1"/>
</dbReference>
<dbReference type="AlphaFoldDB" id="A0A848R0R3"/>
<accession>A0A848R0R3</accession>
<name>A0A848R0R3_PHOVU</name>
<dbReference type="InterPro" id="IPR011747">
    <property type="entry name" value="CHP02241"/>
</dbReference>